<dbReference type="InterPro" id="IPR000524">
    <property type="entry name" value="Tscrpt_reg_HTH_GntR"/>
</dbReference>
<dbReference type="InParanoid" id="A0A545AXH1"/>
<dbReference type="PANTHER" id="PTHR44846">
    <property type="entry name" value="MANNOSYL-D-GLYCERATE TRANSPORT/METABOLISM SYSTEM REPRESSOR MNGR-RELATED"/>
    <property type="match status" value="1"/>
</dbReference>
<dbReference type="OrthoDB" id="3194402at2"/>
<evidence type="ECO:0000256" key="3">
    <source>
        <dbReference type="ARBA" id="ARBA00023163"/>
    </source>
</evidence>
<dbReference type="SUPFAM" id="SSF46785">
    <property type="entry name" value="Winged helix' DNA-binding domain"/>
    <property type="match status" value="1"/>
</dbReference>
<dbReference type="Gene3D" id="1.10.10.10">
    <property type="entry name" value="Winged helix-like DNA-binding domain superfamily/Winged helix DNA-binding domain"/>
    <property type="match status" value="1"/>
</dbReference>
<dbReference type="PANTHER" id="PTHR44846:SF17">
    <property type="entry name" value="GNTR-FAMILY TRANSCRIPTIONAL REGULATOR"/>
    <property type="match status" value="1"/>
</dbReference>
<proteinExistence type="predicted"/>
<dbReference type="SMART" id="SM00866">
    <property type="entry name" value="UTRA"/>
    <property type="match status" value="1"/>
</dbReference>
<keyword evidence="2" id="KW-0238">DNA-binding</keyword>
<organism evidence="5 6">
    <name type="scientific">Cryptosporangium phraense</name>
    <dbReference type="NCBI Taxonomy" id="2593070"/>
    <lineage>
        <taxon>Bacteria</taxon>
        <taxon>Bacillati</taxon>
        <taxon>Actinomycetota</taxon>
        <taxon>Actinomycetes</taxon>
        <taxon>Cryptosporangiales</taxon>
        <taxon>Cryptosporangiaceae</taxon>
        <taxon>Cryptosporangium</taxon>
    </lineage>
</organism>
<dbReference type="InterPro" id="IPR028978">
    <property type="entry name" value="Chorismate_lyase_/UTRA_dom_sf"/>
</dbReference>
<dbReference type="InterPro" id="IPR011663">
    <property type="entry name" value="UTRA"/>
</dbReference>
<dbReference type="Pfam" id="PF00392">
    <property type="entry name" value="GntR"/>
    <property type="match status" value="1"/>
</dbReference>
<dbReference type="InterPro" id="IPR050679">
    <property type="entry name" value="Bact_HTH_transcr_reg"/>
</dbReference>
<dbReference type="GO" id="GO:0003677">
    <property type="term" value="F:DNA binding"/>
    <property type="evidence" value="ECO:0007669"/>
    <property type="project" value="UniProtKB-KW"/>
</dbReference>
<protein>
    <submittedName>
        <fullName evidence="5">GntR family transcriptional regulator</fullName>
    </submittedName>
</protein>
<evidence type="ECO:0000256" key="2">
    <source>
        <dbReference type="ARBA" id="ARBA00023125"/>
    </source>
</evidence>
<dbReference type="InterPro" id="IPR036388">
    <property type="entry name" value="WH-like_DNA-bd_sf"/>
</dbReference>
<keyword evidence="6" id="KW-1185">Reference proteome</keyword>
<dbReference type="SMART" id="SM00345">
    <property type="entry name" value="HTH_GNTR"/>
    <property type="match status" value="1"/>
</dbReference>
<dbReference type="EMBL" id="VIRS01000003">
    <property type="protein sequence ID" value="TQS45981.1"/>
    <property type="molecule type" value="Genomic_DNA"/>
</dbReference>
<evidence type="ECO:0000313" key="6">
    <source>
        <dbReference type="Proteomes" id="UP000317982"/>
    </source>
</evidence>
<gene>
    <name evidence="5" type="ORF">FL583_05670</name>
</gene>
<evidence type="ECO:0000256" key="1">
    <source>
        <dbReference type="ARBA" id="ARBA00023015"/>
    </source>
</evidence>
<dbReference type="SUPFAM" id="SSF64288">
    <property type="entry name" value="Chorismate lyase-like"/>
    <property type="match status" value="1"/>
</dbReference>
<dbReference type="GO" id="GO:0003700">
    <property type="term" value="F:DNA-binding transcription factor activity"/>
    <property type="evidence" value="ECO:0007669"/>
    <property type="project" value="InterPro"/>
</dbReference>
<keyword evidence="1" id="KW-0805">Transcription regulation</keyword>
<evidence type="ECO:0000313" key="5">
    <source>
        <dbReference type="EMBL" id="TQS45981.1"/>
    </source>
</evidence>
<dbReference type="GO" id="GO:0045892">
    <property type="term" value="P:negative regulation of DNA-templated transcription"/>
    <property type="evidence" value="ECO:0007669"/>
    <property type="project" value="TreeGrafter"/>
</dbReference>
<feature type="domain" description="HTH gntR-type" evidence="4">
    <location>
        <begin position="13"/>
        <end position="81"/>
    </location>
</feature>
<dbReference type="RefSeq" id="WP_142703388.1">
    <property type="nucleotide sequence ID" value="NZ_VIRS01000003.1"/>
</dbReference>
<dbReference type="Proteomes" id="UP000317982">
    <property type="component" value="Unassembled WGS sequence"/>
</dbReference>
<keyword evidence="3" id="KW-0804">Transcription</keyword>
<dbReference type="Pfam" id="PF07702">
    <property type="entry name" value="UTRA"/>
    <property type="match status" value="1"/>
</dbReference>
<dbReference type="CDD" id="cd07377">
    <property type="entry name" value="WHTH_GntR"/>
    <property type="match status" value="1"/>
</dbReference>
<evidence type="ECO:0000259" key="4">
    <source>
        <dbReference type="PROSITE" id="PS50949"/>
    </source>
</evidence>
<dbReference type="InterPro" id="IPR036390">
    <property type="entry name" value="WH_DNA-bd_sf"/>
</dbReference>
<reference evidence="5 6" key="1">
    <citation type="submission" date="2019-07" db="EMBL/GenBank/DDBJ databases">
        <title>Cryptosporangium phraense sp. nov., isolated from plant litter.</title>
        <authorList>
            <person name="Suriyachadkun C."/>
        </authorList>
    </citation>
    <scope>NUCLEOTIDE SEQUENCE [LARGE SCALE GENOMIC DNA]</scope>
    <source>
        <strain evidence="5 6">A-T 5661</strain>
    </source>
</reference>
<accession>A0A545AXH1</accession>
<comment type="caution">
    <text evidence="5">The sequence shown here is derived from an EMBL/GenBank/DDBJ whole genome shotgun (WGS) entry which is preliminary data.</text>
</comment>
<dbReference type="AlphaFoldDB" id="A0A545AXH1"/>
<sequence>MQPPITLDRSSPVPLYFQVAEQLEQAILSGTLGAGDRIGNEVAMAADLGLSRPTMRQAIQVLVDKGLLVRKRGVGTQVVQGRVHRPLELTSLFDDLTKAGQQPRTVVLKLELVEPDDHVRAELRLSDHEQAWYLERLRSVGSDPLAHMTNYLPTDVVDLAAVDLGEVGLYQAMRRAGVVMRVARQRISARRADAAEARLLGEVEGAPVLTMDRTTYDDAGRAVEYGTHAYRPDRYAFESTLVDR</sequence>
<dbReference type="PROSITE" id="PS50949">
    <property type="entry name" value="HTH_GNTR"/>
    <property type="match status" value="1"/>
</dbReference>
<name>A0A545AXH1_9ACTN</name>
<dbReference type="Gene3D" id="3.40.1410.10">
    <property type="entry name" value="Chorismate lyase-like"/>
    <property type="match status" value="1"/>
</dbReference>